<keyword evidence="2" id="KW-0732">Signal</keyword>
<evidence type="ECO:0000313" key="5">
    <source>
        <dbReference type="Proteomes" id="UP000660729"/>
    </source>
</evidence>
<dbReference type="Pfam" id="PF01822">
    <property type="entry name" value="WSC"/>
    <property type="match status" value="1"/>
</dbReference>
<name>A0A8H6RKH1_9PEZI</name>
<feature type="region of interest" description="Disordered" evidence="1">
    <location>
        <begin position="120"/>
        <end position="145"/>
    </location>
</feature>
<organism evidence="4 5">
    <name type="scientific">Pseudocercospora fuligena</name>
    <dbReference type="NCBI Taxonomy" id="685502"/>
    <lineage>
        <taxon>Eukaryota</taxon>
        <taxon>Fungi</taxon>
        <taxon>Dikarya</taxon>
        <taxon>Ascomycota</taxon>
        <taxon>Pezizomycotina</taxon>
        <taxon>Dothideomycetes</taxon>
        <taxon>Dothideomycetidae</taxon>
        <taxon>Mycosphaerellales</taxon>
        <taxon>Mycosphaerellaceae</taxon>
        <taxon>Pseudocercospora</taxon>
    </lineage>
</organism>
<keyword evidence="5" id="KW-1185">Reference proteome</keyword>
<dbReference type="Proteomes" id="UP000660729">
    <property type="component" value="Unassembled WGS sequence"/>
</dbReference>
<dbReference type="OrthoDB" id="2537459at2759"/>
<feature type="chain" id="PRO_5034385353" evidence="2">
    <location>
        <begin position="27"/>
        <end position="145"/>
    </location>
</feature>
<evidence type="ECO:0000256" key="2">
    <source>
        <dbReference type="SAM" id="SignalP"/>
    </source>
</evidence>
<evidence type="ECO:0000259" key="3">
    <source>
        <dbReference type="PROSITE" id="PS51212"/>
    </source>
</evidence>
<dbReference type="InterPro" id="IPR002889">
    <property type="entry name" value="WSC_carb-bd"/>
</dbReference>
<feature type="compositionally biased region" description="Low complexity" evidence="1">
    <location>
        <begin position="120"/>
        <end position="134"/>
    </location>
</feature>
<feature type="compositionally biased region" description="Polar residues" evidence="1">
    <location>
        <begin position="135"/>
        <end position="145"/>
    </location>
</feature>
<feature type="signal peptide" evidence="2">
    <location>
        <begin position="1"/>
        <end position="26"/>
    </location>
</feature>
<dbReference type="PROSITE" id="PS51212">
    <property type="entry name" value="WSC"/>
    <property type="match status" value="1"/>
</dbReference>
<protein>
    <submittedName>
        <fullName evidence="4">Cell wall integrity and stress response component 4</fullName>
    </submittedName>
</protein>
<reference evidence="4" key="1">
    <citation type="submission" date="2020-04" db="EMBL/GenBank/DDBJ databases">
        <title>Draft genome resource of the tomato pathogen Pseudocercospora fuligena.</title>
        <authorList>
            <person name="Zaccaron A."/>
        </authorList>
    </citation>
    <scope>NUCLEOTIDE SEQUENCE</scope>
    <source>
        <strain evidence="4">PF001</strain>
    </source>
</reference>
<sequence>MRLDNMLPYRALGLGVALLGVASRAADDLSQSYCSSQNTADDSTFVSNIYQSNGACYDTCKGSYAFAVVQYQSCWCSNDIPADQEDVGSCNQDCPGYPAEKCGNQGSGLYGYVPLPNAPSGTAGASSASSTTSSQQVSIPCPHTT</sequence>
<accession>A0A8H6RKH1</accession>
<dbReference type="EMBL" id="JABCIY010000114">
    <property type="protein sequence ID" value="KAF7192679.1"/>
    <property type="molecule type" value="Genomic_DNA"/>
</dbReference>
<dbReference type="AlphaFoldDB" id="A0A8H6RKH1"/>
<proteinExistence type="predicted"/>
<evidence type="ECO:0000256" key="1">
    <source>
        <dbReference type="SAM" id="MobiDB-lite"/>
    </source>
</evidence>
<evidence type="ECO:0000313" key="4">
    <source>
        <dbReference type="EMBL" id="KAF7192679.1"/>
    </source>
</evidence>
<comment type="caution">
    <text evidence="4">The sequence shown here is derived from an EMBL/GenBank/DDBJ whole genome shotgun (WGS) entry which is preliminary data.</text>
</comment>
<feature type="domain" description="WSC" evidence="3">
    <location>
        <begin position="28"/>
        <end position="116"/>
    </location>
</feature>
<dbReference type="SMART" id="SM00321">
    <property type="entry name" value="WSC"/>
    <property type="match status" value="1"/>
</dbReference>
<gene>
    <name evidence="4" type="ORF">HII31_05996</name>
</gene>